<keyword evidence="3" id="KW-1185">Reference proteome</keyword>
<name>A0ABW5KLQ9_9SPHI</name>
<feature type="coiled-coil region" evidence="1">
    <location>
        <begin position="3"/>
        <end position="30"/>
    </location>
</feature>
<gene>
    <name evidence="2" type="ORF">ACFSR5_16590</name>
</gene>
<dbReference type="Proteomes" id="UP001597545">
    <property type="component" value="Unassembled WGS sequence"/>
</dbReference>
<evidence type="ECO:0000313" key="2">
    <source>
        <dbReference type="EMBL" id="MFD2549268.1"/>
    </source>
</evidence>
<proteinExistence type="predicted"/>
<protein>
    <submittedName>
        <fullName evidence="2">Uncharacterized protein</fullName>
    </submittedName>
</protein>
<dbReference type="RefSeq" id="WP_380905586.1">
    <property type="nucleotide sequence ID" value="NZ_JBHUEG010000012.1"/>
</dbReference>
<accession>A0ABW5KLQ9</accession>
<sequence length="172" mass="18889">MKNSQKINNLQDLKSEIARINLRKREQEAYLSDQFGLLKHKIEAPARFIRNLTASIPGAGMVRGVVTGIGKATQGKDADWLTNVLQIGAPLVLNSTLLRNAGWVKKALVLLASETAIGQVNQNKISSILSKITDFIKPKKKKKKKAVVTAETDTIEEHYANLQGTLGDTNSR</sequence>
<reference evidence="3" key="1">
    <citation type="journal article" date="2019" name="Int. J. Syst. Evol. Microbiol.">
        <title>The Global Catalogue of Microorganisms (GCM) 10K type strain sequencing project: providing services to taxonomists for standard genome sequencing and annotation.</title>
        <authorList>
            <consortium name="The Broad Institute Genomics Platform"/>
            <consortium name="The Broad Institute Genome Sequencing Center for Infectious Disease"/>
            <person name="Wu L."/>
            <person name="Ma J."/>
        </authorList>
    </citation>
    <scope>NUCLEOTIDE SEQUENCE [LARGE SCALE GENOMIC DNA]</scope>
    <source>
        <strain evidence="3">KCTC 42662</strain>
    </source>
</reference>
<organism evidence="2 3">
    <name type="scientific">Sphingobacterium suaedae</name>
    <dbReference type="NCBI Taxonomy" id="1686402"/>
    <lineage>
        <taxon>Bacteria</taxon>
        <taxon>Pseudomonadati</taxon>
        <taxon>Bacteroidota</taxon>
        <taxon>Sphingobacteriia</taxon>
        <taxon>Sphingobacteriales</taxon>
        <taxon>Sphingobacteriaceae</taxon>
        <taxon>Sphingobacterium</taxon>
    </lineage>
</organism>
<keyword evidence="1" id="KW-0175">Coiled coil</keyword>
<comment type="caution">
    <text evidence="2">The sequence shown here is derived from an EMBL/GenBank/DDBJ whole genome shotgun (WGS) entry which is preliminary data.</text>
</comment>
<evidence type="ECO:0000313" key="3">
    <source>
        <dbReference type="Proteomes" id="UP001597545"/>
    </source>
</evidence>
<dbReference type="EMBL" id="JBHULR010000015">
    <property type="protein sequence ID" value="MFD2549268.1"/>
    <property type="molecule type" value="Genomic_DNA"/>
</dbReference>
<evidence type="ECO:0000256" key="1">
    <source>
        <dbReference type="SAM" id="Coils"/>
    </source>
</evidence>